<dbReference type="FunFam" id="3.40.50.300:FF:000789">
    <property type="entry name" value="DNA replication ATP-dependent helicase/nuclease DNA2"/>
    <property type="match status" value="1"/>
</dbReference>
<dbReference type="GO" id="GO:0051539">
    <property type="term" value="F:4 iron, 4 sulfur cluster binding"/>
    <property type="evidence" value="ECO:0007669"/>
    <property type="project" value="UniProtKB-KW"/>
</dbReference>
<dbReference type="GO" id="GO:0043139">
    <property type="term" value="F:5'-3' DNA helicase activity"/>
    <property type="evidence" value="ECO:0007669"/>
    <property type="project" value="EnsemblFungi"/>
</dbReference>
<dbReference type="InterPro" id="IPR027417">
    <property type="entry name" value="P-loop_NTPase"/>
</dbReference>
<dbReference type="GO" id="GO:0033314">
    <property type="term" value="P:mitotic DNA replication checkpoint signaling"/>
    <property type="evidence" value="ECO:0007669"/>
    <property type="project" value="EnsemblFungi"/>
</dbReference>
<keyword evidence="28" id="KW-1185">Reference proteome</keyword>
<dbReference type="RefSeq" id="XP_003647130.1">
    <property type="nucleotide sequence ID" value="XM_003647082.1"/>
</dbReference>
<feature type="compositionally biased region" description="Polar residues" evidence="23">
    <location>
        <begin position="107"/>
        <end position="117"/>
    </location>
</feature>
<dbReference type="GO" id="GO:0032448">
    <property type="term" value="F:DNA hairpin binding"/>
    <property type="evidence" value="ECO:0007669"/>
    <property type="project" value="EnsemblFungi"/>
</dbReference>
<evidence type="ECO:0000256" key="13">
    <source>
        <dbReference type="ARBA" id="ARBA00022801"/>
    </source>
</evidence>
<feature type="compositionally biased region" description="Polar residues" evidence="23">
    <location>
        <begin position="218"/>
        <end position="230"/>
    </location>
</feature>
<evidence type="ECO:0000256" key="23">
    <source>
        <dbReference type="SAM" id="MobiDB-lite"/>
    </source>
</evidence>
<dbReference type="EMBL" id="CP002501">
    <property type="protein sequence ID" value="AET40313.1"/>
    <property type="molecule type" value="Genomic_DNA"/>
</dbReference>
<reference evidence="27 28" key="1">
    <citation type="journal article" date="2011" name="G3 (Bethesda)">
        <title>Genome evolution in the Eremothecium clade of the Saccharomyces complex revealed by comparative genomics.</title>
        <authorList>
            <person name="Wendland J."/>
            <person name="Walther A."/>
        </authorList>
    </citation>
    <scope>NUCLEOTIDE SEQUENCE [LARGE SCALE GENOMIC DNA]</scope>
    <source>
        <strain evidence="28">CBS 270.75 / DBVPG 7215 / KCTC 17166 / NRRL Y-17582</strain>
    </source>
</reference>
<keyword evidence="7" id="KW-0235">DNA replication</keyword>
<evidence type="ECO:0000256" key="8">
    <source>
        <dbReference type="ARBA" id="ARBA00022722"/>
    </source>
</evidence>
<dbReference type="GO" id="GO:0005737">
    <property type="term" value="C:cytoplasm"/>
    <property type="evidence" value="ECO:0007669"/>
    <property type="project" value="EnsemblFungi"/>
</dbReference>
<dbReference type="EC" id="3.6.4.12" evidence="4"/>
<keyword evidence="20" id="KW-0539">Nucleus</keyword>
<gene>
    <name evidence="27" type="ordered locus">Ecym_5575</name>
</gene>
<dbReference type="KEGG" id="erc:Ecym_5575"/>
<evidence type="ECO:0000256" key="11">
    <source>
        <dbReference type="ARBA" id="ARBA00022759"/>
    </source>
</evidence>
<feature type="region of interest" description="Disordered" evidence="23">
    <location>
        <begin position="258"/>
        <end position="294"/>
    </location>
</feature>
<dbReference type="GO" id="GO:0005634">
    <property type="term" value="C:nucleus"/>
    <property type="evidence" value="ECO:0007669"/>
    <property type="project" value="UniProtKB-SubCell"/>
</dbReference>
<comment type="subcellular location">
    <subcellularLocation>
        <location evidence="2">Nucleus</location>
    </subcellularLocation>
</comment>
<dbReference type="OMA" id="NYCEAAI"/>
<dbReference type="PANTHER" id="PTHR43788:SF8">
    <property type="entry name" value="DNA-BINDING PROTEIN SMUBP-2"/>
    <property type="match status" value="1"/>
</dbReference>
<keyword evidence="16" id="KW-0408">Iron</keyword>
<dbReference type="GO" id="GO:0000400">
    <property type="term" value="F:four-way junction DNA binding"/>
    <property type="evidence" value="ECO:0007669"/>
    <property type="project" value="EnsemblFungi"/>
</dbReference>
<keyword evidence="18" id="KW-0238">DNA-binding</keyword>
<keyword evidence="8" id="KW-0540">Nuclease</keyword>
<evidence type="ECO:0000256" key="6">
    <source>
        <dbReference type="ARBA" id="ARBA00022485"/>
    </source>
</evidence>
<keyword evidence="17" id="KW-0411">Iron-sulfur</keyword>
<keyword evidence="21" id="KW-0511">Multifunctional enzyme</keyword>
<feature type="region of interest" description="Disordered" evidence="23">
    <location>
        <begin position="1"/>
        <end position="47"/>
    </location>
</feature>
<feature type="domain" description="DNA2/NAM7 helicase-like C-terminal" evidence="26">
    <location>
        <begin position="1261"/>
        <end position="1468"/>
    </location>
</feature>
<dbReference type="GO" id="GO:0017116">
    <property type="term" value="F:single-stranded DNA helicase activity"/>
    <property type="evidence" value="ECO:0007669"/>
    <property type="project" value="EnsemblFungi"/>
</dbReference>
<evidence type="ECO:0000313" key="28">
    <source>
        <dbReference type="Proteomes" id="UP000006790"/>
    </source>
</evidence>
<evidence type="ECO:0000256" key="7">
    <source>
        <dbReference type="ARBA" id="ARBA00022705"/>
    </source>
</evidence>
<dbReference type="GO" id="GO:0005524">
    <property type="term" value="F:ATP binding"/>
    <property type="evidence" value="ECO:0007669"/>
    <property type="project" value="UniProtKB-KW"/>
</dbReference>
<evidence type="ECO:0000256" key="10">
    <source>
        <dbReference type="ARBA" id="ARBA00022741"/>
    </source>
</evidence>
<dbReference type="GeneID" id="11470881"/>
<dbReference type="GO" id="GO:0000706">
    <property type="term" value="P:meiotic DNA double-strand break processing"/>
    <property type="evidence" value="ECO:0007669"/>
    <property type="project" value="EnsemblFungi"/>
</dbReference>
<evidence type="ECO:0000256" key="17">
    <source>
        <dbReference type="ARBA" id="ARBA00023014"/>
    </source>
</evidence>
<feature type="compositionally biased region" description="Polar residues" evidence="23">
    <location>
        <begin position="258"/>
        <end position="270"/>
    </location>
</feature>
<dbReference type="GO" id="GO:0061849">
    <property type="term" value="F:telomeric G-quadruplex DNA binding"/>
    <property type="evidence" value="ECO:0007669"/>
    <property type="project" value="EnsemblFungi"/>
</dbReference>
<dbReference type="GO" id="GO:0000014">
    <property type="term" value="F:single-stranded DNA endodeoxyribonuclease activity"/>
    <property type="evidence" value="ECO:0007669"/>
    <property type="project" value="EnsemblFungi"/>
</dbReference>
<evidence type="ECO:0000256" key="18">
    <source>
        <dbReference type="ARBA" id="ARBA00023125"/>
    </source>
</evidence>
<dbReference type="GO" id="GO:0000781">
    <property type="term" value="C:chromosome, telomeric region"/>
    <property type="evidence" value="ECO:0007669"/>
    <property type="project" value="EnsemblFungi"/>
</dbReference>
<comment type="cofactor">
    <cofactor evidence="1">
        <name>[4Fe-4S] cluster</name>
        <dbReference type="ChEBI" id="CHEBI:49883"/>
    </cofactor>
</comment>
<dbReference type="eggNOG" id="KOG1805">
    <property type="taxonomic scope" value="Eukaryota"/>
</dbReference>
<dbReference type="InParanoid" id="I6NE21"/>
<keyword evidence="10" id="KW-0547">Nucleotide-binding</keyword>
<keyword evidence="12" id="KW-0227">DNA damage</keyword>
<protein>
    <recommendedName>
        <fullName evidence="5">DNA replication ATP-dependent helicase/nuclease DNA2</fullName>
        <ecNumber evidence="4">3.6.4.12</ecNumber>
    </recommendedName>
</protein>
<dbReference type="InterPro" id="IPR011604">
    <property type="entry name" value="PDDEXK-like_dom_sf"/>
</dbReference>
<dbReference type="GO" id="GO:0035861">
    <property type="term" value="C:site of double-strand break"/>
    <property type="evidence" value="ECO:0007669"/>
    <property type="project" value="EnsemblFungi"/>
</dbReference>
<feature type="domain" description="DNA replication factor Dna2 N-terminal" evidence="24">
    <location>
        <begin position="479"/>
        <end position="693"/>
    </location>
</feature>
<proteinExistence type="inferred from homology"/>
<organism evidence="27 28">
    <name type="scientific">Eremothecium cymbalariae (strain CBS 270.75 / DBVPG 7215 / KCTC 17166 / NRRL Y-17582)</name>
    <name type="common">Yeast</name>
    <dbReference type="NCBI Taxonomy" id="931890"/>
    <lineage>
        <taxon>Eukaryota</taxon>
        <taxon>Fungi</taxon>
        <taxon>Dikarya</taxon>
        <taxon>Ascomycota</taxon>
        <taxon>Saccharomycotina</taxon>
        <taxon>Saccharomycetes</taxon>
        <taxon>Saccharomycetales</taxon>
        <taxon>Saccharomycetaceae</taxon>
        <taxon>Eremothecium</taxon>
    </lineage>
</organism>
<dbReference type="InterPro" id="IPR050534">
    <property type="entry name" value="Coronavir_polyprotein_1ab"/>
</dbReference>
<dbReference type="GO" id="GO:0016887">
    <property type="term" value="F:ATP hydrolysis activity"/>
    <property type="evidence" value="ECO:0007669"/>
    <property type="project" value="RHEA"/>
</dbReference>
<keyword evidence="14" id="KW-0347">Helicase</keyword>
<evidence type="ECO:0000256" key="5">
    <source>
        <dbReference type="ARBA" id="ARBA00021516"/>
    </source>
</evidence>
<feature type="region of interest" description="Disordered" evidence="23">
    <location>
        <begin position="349"/>
        <end position="377"/>
    </location>
</feature>
<dbReference type="Gene3D" id="3.90.320.10">
    <property type="match status" value="1"/>
</dbReference>
<feature type="domain" description="DNA2/NAM7 helicase helicase" evidence="25">
    <location>
        <begin position="1184"/>
        <end position="1253"/>
    </location>
</feature>
<dbReference type="Pfam" id="PF08696">
    <property type="entry name" value="Dna2"/>
    <property type="match status" value="1"/>
</dbReference>
<evidence type="ECO:0000256" key="9">
    <source>
        <dbReference type="ARBA" id="ARBA00022723"/>
    </source>
</evidence>
<dbReference type="CDD" id="cd18808">
    <property type="entry name" value="SF1_C_Upf1"/>
    <property type="match status" value="1"/>
</dbReference>
<dbReference type="InterPro" id="IPR026851">
    <property type="entry name" value="Dna2/JHS1_DEXXQ-box"/>
</dbReference>
<evidence type="ECO:0000256" key="22">
    <source>
        <dbReference type="ARBA" id="ARBA00047995"/>
    </source>
</evidence>
<keyword evidence="11" id="KW-0255">Endonuclease</keyword>
<dbReference type="InterPro" id="IPR047187">
    <property type="entry name" value="SF1_C_Upf1"/>
</dbReference>
<dbReference type="HOGENOM" id="CLU_001666_2_1_1"/>
<dbReference type="SUPFAM" id="SSF52540">
    <property type="entry name" value="P-loop containing nucleoside triphosphate hydrolases"/>
    <property type="match status" value="1"/>
</dbReference>
<dbReference type="FunCoup" id="I6NE21">
    <property type="interactions" value="543"/>
</dbReference>
<keyword evidence="13" id="KW-0378">Hydrolase</keyword>
<name>I6NE21_ERECY</name>
<keyword evidence="19" id="KW-0234">DNA repair</keyword>
<dbReference type="FunFam" id="3.40.50.300:FF:000721">
    <property type="entry name" value="DNA replication ATP-dependent helicase/nuclease DNA2"/>
    <property type="match status" value="1"/>
</dbReference>
<evidence type="ECO:0000256" key="19">
    <source>
        <dbReference type="ARBA" id="ARBA00023204"/>
    </source>
</evidence>
<feature type="domain" description="DNA2/NAM7 helicase helicase" evidence="25">
    <location>
        <begin position="1083"/>
        <end position="1169"/>
    </location>
</feature>
<dbReference type="InterPro" id="IPR014808">
    <property type="entry name" value="DNA_replication_fac_Dna2_N"/>
</dbReference>
<evidence type="ECO:0000256" key="3">
    <source>
        <dbReference type="ARBA" id="ARBA00007913"/>
    </source>
</evidence>
<evidence type="ECO:0000256" key="2">
    <source>
        <dbReference type="ARBA" id="ARBA00004123"/>
    </source>
</evidence>
<evidence type="ECO:0000256" key="20">
    <source>
        <dbReference type="ARBA" id="ARBA00023242"/>
    </source>
</evidence>
<dbReference type="GO" id="GO:0046872">
    <property type="term" value="F:metal ion binding"/>
    <property type="evidence" value="ECO:0007669"/>
    <property type="project" value="UniProtKB-KW"/>
</dbReference>
<evidence type="ECO:0000256" key="1">
    <source>
        <dbReference type="ARBA" id="ARBA00001966"/>
    </source>
</evidence>
<dbReference type="PANTHER" id="PTHR43788">
    <property type="entry name" value="DNA2/NAM7 HELICASE FAMILY MEMBER"/>
    <property type="match status" value="1"/>
</dbReference>
<dbReference type="InterPro" id="IPR041677">
    <property type="entry name" value="DNA2/NAM7_AAA_11"/>
</dbReference>
<feature type="region of interest" description="Disordered" evidence="23">
    <location>
        <begin position="205"/>
        <end position="233"/>
    </location>
</feature>
<comment type="similarity">
    <text evidence="3">Belongs to the DNA2/NAM7 helicase family.</text>
</comment>
<evidence type="ECO:0000256" key="4">
    <source>
        <dbReference type="ARBA" id="ARBA00012551"/>
    </source>
</evidence>
<dbReference type="Proteomes" id="UP000006790">
    <property type="component" value="Chromosome 5"/>
</dbReference>
<keyword evidence="15" id="KW-0067">ATP-binding</keyword>
<feature type="compositionally biased region" description="Polar residues" evidence="23">
    <location>
        <begin position="12"/>
        <end position="29"/>
    </location>
</feature>
<evidence type="ECO:0000259" key="24">
    <source>
        <dbReference type="Pfam" id="PF08696"/>
    </source>
</evidence>
<dbReference type="GO" id="GO:0000723">
    <property type="term" value="P:telomere maintenance"/>
    <property type="evidence" value="ECO:0007669"/>
    <property type="project" value="EnsemblFungi"/>
</dbReference>
<comment type="catalytic activity">
    <reaction evidence="22">
        <text>ATP + H2O = ADP + phosphate + H(+)</text>
        <dbReference type="Rhea" id="RHEA:13065"/>
        <dbReference type="ChEBI" id="CHEBI:15377"/>
        <dbReference type="ChEBI" id="CHEBI:15378"/>
        <dbReference type="ChEBI" id="CHEBI:30616"/>
        <dbReference type="ChEBI" id="CHEBI:43474"/>
        <dbReference type="ChEBI" id="CHEBI:456216"/>
        <dbReference type="EC" id="3.6.4.12"/>
    </reaction>
</comment>
<dbReference type="InterPro" id="IPR041679">
    <property type="entry name" value="DNA2/NAM7-like_C"/>
</dbReference>
<dbReference type="CDD" id="cd18041">
    <property type="entry name" value="DEXXQc_DNA2"/>
    <property type="match status" value="1"/>
</dbReference>
<evidence type="ECO:0000313" key="27">
    <source>
        <dbReference type="EMBL" id="AET40313.1"/>
    </source>
</evidence>
<evidence type="ECO:0000256" key="14">
    <source>
        <dbReference type="ARBA" id="ARBA00022806"/>
    </source>
</evidence>
<keyword evidence="6" id="KW-0004">4Fe-4S</keyword>
<dbReference type="OrthoDB" id="6513042at2759"/>
<evidence type="ECO:0000256" key="16">
    <source>
        <dbReference type="ARBA" id="ARBA00023004"/>
    </source>
</evidence>
<evidence type="ECO:0000256" key="12">
    <source>
        <dbReference type="ARBA" id="ARBA00022763"/>
    </source>
</evidence>
<feature type="compositionally biased region" description="Polar residues" evidence="23">
    <location>
        <begin position="278"/>
        <end position="294"/>
    </location>
</feature>
<evidence type="ECO:0000259" key="25">
    <source>
        <dbReference type="Pfam" id="PF13086"/>
    </source>
</evidence>
<dbReference type="GO" id="GO:0043539">
    <property type="term" value="F:protein serine/threonine kinase activator activity"/>
    <property type="evidence" value="ECO:0007669"/>
    <property type="project" value="EnsemblFungi"/>
</dbReference>
<accession>I6NE21</accession>
<dbReference type="GO" id="GO:0017108">
    <property type="term" value="F:5'-flap endonuclease activity"/>
    <property type="evidence" value="ECO:0007669"/>
    <property type="project" value="EnsemblFungi"/>
</dbReference>
<dbReference type="STRING" id="931890.I6NE21"/>
<evidence type="ECO:0000256" key="15">
    <source>
        <dbReference type="ARBA" id="ARBA00022840"/>
    </source>
</evidence>
<dbReference type="Pfam" id="PF13087">
    <property type="entry name" value="AAA_12"/>
    <property type="match status" value="1"/>
</dbReference>
<sequence length="1497" mass="168727">MSMKGNKRIASISVSPQKCRSTCNSSPLHNNHAGRLNPPPKKQNKKSSYKFAPINKLTVSDVNVLSNVKDSTLRTISISQVRNSSNDKEDRKRFPISASKNEHNAKQSKVSVCTEQDSNNDEFGYSGDGPSEEVIWMFSPVKETVSKDVGDKQVPMSANGSPILIHEYSSDSEDDFSIHNDSSTPMVPNKFKTLLTFPNVQSNDSLLPPNSLKRDSMRSATRGLTPTPFSESKEKMRDIDDIINDIVGDFGLKPTQIPSSPIKSEVLTNKSKNKQRTLRTSFSQTLPAAKSQTRSPIRYSFDVVDIESSDNDDDSLIDILTQKFSKRKVSHSPTSSQIQRSSAELPISISSQPPIQKGDLSQSSQDSQSIPQVPKCDSIASDMNDDSLIDYLEENHMAQKPHICNVAKAVVKVKEDNKKENISTLSGSSESNITDLPKWMGLAKCGYRRKGLSRLVVISTKEFNLPSGPKQKVLTCINDKGAKSNVILRAPWVQLSFEPGDVIHIIEGKNCKNKRLLSDDKDPVTKLHNDNLMIVHPDLLVSATSMGSSIECLRKSVLNFQFMEPGVPSIQMTIGSIVHELLQELLEYKLKHPKIDDSFIESTLDEIISKHRLSILLCKETEEFVKETIRELHVDNMKQFVMEYVQVSNYQCRINVAGKVEHEKLSLSKIIDIEENILSPMYGMKGYIDATVETHIGEGTKLIAPLEIKTGKAKLISHEAQGTIYTMLLNDRYDVPIEFHLMYYSRTNEFMKQPRLLQSLKHLLVLRNRLAQHLKHNINEIQSCSEFEEMNIELPPLLQHSTCDSCYHKRNCMVLNKISEDGSAEQSSLPEGEYNELTSHLENGLSLYQQFYKKFNRLLCLEESSLNSMTKEMFLMDGKSRELSNGRCLHGLVLDSISQVGGLYYCKLVRDNAVEISMSMLNSQIAPGDMVYISDEVGHFCLSTGHVKEISKEYITITCRRRFDMDNVRGKDFNAYKKQVIESVLTQSGPSLIGVKNPMIRPLIYRIDKNDVHFGLSMARFNLLNLFLPAVDPTVHYLDDKGEEVRLKRWQGGDTKTRRLLVDGKPPRFSKKSSISYVLDDNKFNRDQAKAIDKVMRCKDYALILGMPGTGKTTVVAELIKILTKNGKSVLLASYTHSAVDNILLKLLDAEVRMIRLGHIHKLHPKVRHLVPDFDKTETHDQLAFSLNEPQVVATTCLGINDPMLNLRNKDFDYVILDEASQVSLPIALGPIRFGEKFILVGDHYQLPPLVKNEIAKEKGLEETLFKTLCQRHPASVTELTIQYRMNTDIMALSNELIYNGKLKCGNDSVANQTLAIQMDIAAISNPPWLRDVLDPQRKVVLLDYGDIPDMQEMADKDNIRNPGEARLVKLIIEGLISLGVSTLDIGVMTLYRSQLRLLRSELLPHSNNNHLEILTADQFQGRDKECIIISMVRSNDKQNAGLLLRELRRVNVAMSRAKSKLILICSKRTICNVKEIHGFLRLVERNGWVYPLRTSS</sequence>
<dbReference type="GO" id="GO:0006273">
    <property type="term" value="P:lagging strand elongation"/>
    <property type="evidence" value="ECO:0007669"/>
    <property type="project" value="EnsemblFungi"/>
</dbReference>
<dbReference type="Pfam" id="PF13086">
    <property type="entry name" value="AAA_11"/>
    <property type="match status" value="2"/>
</dbReference>
<evidence type="ECO:0000256" key="21">
    <source>
        <dbReference type="ARBA" id="ARBA00023268"/>
    </source>
</evidence>
<evidence type="ECO:0000259" key="26">
    <source>
        <dbReference type="Pfam" id="PF13087"/>
    </source>
</evidence>
<dbReference type="Gene3D" id="3.40.50.300">
    <property type="entry name" value="P-loop containing nucleotide triphosphate hydrolases"/>
    <property type="match status" value="2"/>
</dbReference>
<keyword evidence="9" id="KW-0479">Metal-binding</keyword>
<feature type="region of interest" description="Disordered" evidence="23">
    <location>
        <begin position="81"/>
        <end position="120"/>
    </location>
</feature>